<gene>
    <name evidence="1" type="ORF">GWI33_017978</name>
</gene>
<protein>
    <submittedName>
        <fullName evidence="1">Uncharacterized protein</fullName>
    </submittedName>
</protein>
<dbReference type="AlphaFoldDB" id="A0A834M8I8"/>
<name>A0A834M8I8_RHYFE</name>
<dbReference type="EMBL" id="JAACXV010014286">
    <property type="protein sequence ID" value="KAF7268949.1"/>
    <property type="molecule type" value="Genomic_DNA"/>
</dbReference>
<dbReference type="Proteomes" id="UP000625711">
    <property type="component" value="Unassembled WGS sequence"/>
</dbReference>
<comment type="caution">
    <text evidence="1">The sequence shown here is derived from an EMBL/GenBank/DDBJ whole genome shotgun (WGS) entry which is preliminary data.</text>
</comment>
<accession>A0A834M8I8</accession>
<dbReference type="OrthoDB" id="7291444at2759"/>
<sequence>MFNQPPYPPKDHVLKEMPKIQRDSPQFTPDSLPRVTQNTLGIFCSPIEYQDGETPDKIEVESVHPTIMNKWINEKRAYWVEKPGKDDFFLHDMVKKYSVETDTYNPTYKHREKVFNRSYKYELVCLEEARLQKVRDKCEREETEWRNKNQLIENRVQEEKNPPMKVKECEHSPPFWWAEGRDPKTTEESKVPSRPDDEIGTAAFCGRWAEEPCLTAVVVDDPCRRKLDMNTAGQPFKNEACNFYYRHYPPPDFRARK</sequence>
<organism evidence="1 2">
    <name type="scientific">Rhynchophorus ferrugineus</name>
    <name type="common">Red palm weevil</name>
    <name type="synonym">Curculio ferrugineus</name>
    <dbReference type="NCBI Taxonomy" id="354439"/>
    <lineage>
        <taxon>Eukaryota</taxon>
        <taxon>Metazoa</taxon>
        <taxon>Ecdysozoa</taxon>
        <taxon>Arthropoda</taxon>
        <taxon>Hexapoda</taxon>
        <taxon>Insecta</taxon>
        <taxon>Pterygota</taxon>
        <taxon>Neoptera</taxon>
        <taxon>Endopterygota</taxon>
        <taxon>Coleoptera</taxon>
        <taxon>Polyphaga</taxon>
        <taxon>Cucujiformia</taxon>
        <taxon>Curculionidae</taxon>
        <taxon>Dryophthorinae</taxon>
        <taxon>Rhynchophorus</taxon>
    </lineage>
</organism>
<evidence type="ECO:0000313" key="2">
    <source>
        <dbReference type="Proteomes" id="UP000625711"/>
    </source>
</evidence>
<keyword evidence="2" id="KW-1185">Reference proteome</keyword>
<proteinExistence type="predicted"/>
<reference evidence="1" key="1">
    <citation type="submission" date="2020-08" db="EMBL/GenBank/DDBJ databases">
        <title>Genome sequencing and assembly of the red palm weevil Rhynchophorus ferrugineus.</title>
        <authorList>
            <person name="Dias G.B."/>
            <person name="Bergman C.M."/>
            <person name="Manee M."/>
        </authorList>
    </citation>
    <scope>NUCLEOTIDE SEQUENCE</scope>
    <source>
        <strain evidence="1">AA-2017</strain>
        <tissue evidence="1">Whole larva</tissue>
    </source>
</reference>
<evidence type="ECO:0000313" key="1">
    <source>
        <dbReference type="EMBL" id="KAF7268949.1"/>
    </source>
</evidence>